<feature type="transmembrane region" description="Helical" evidence="4">
    <location>
        <begin position="492"/>
        <end position="510"/>
    </location>
</feature>
<keyword evidence="2" id="KW-0058">Aromatic hydrocarbons catabolism</keyword>
<evidence type="ECO:0000313" key="6">
    <source>
        <dbReference type="EMBL" id="KNC29253.1"/>
    </source>
</evidence>
<accession>A0A0L0C9Z8</accession>
<feature type="domain" description="Epoxide hydrolase N-terminal" evidence="5">
    <location>
        <begin position="995"/>
        <end position="1106"/>
    </location>
</feature>
<dbReference type="PANTHER" id="PTHR21661">
    <property type="entry name" value="EPOXIDE HYDROLASE 1-RELATED"/>
    <property type="match status" value="1"/>
</dbReference>
<dbReference type="InterPro" id="IPR010497">
    <property type="entry name" value="Epoxide_hydro_N"/>
</dbReference>
<protein>
    <recommendedName>
        <fullName evidence="5">Epoxide hydrolase N-terminal domain-containing protein</fullName>
    </recommendedName>
</protein>
<dbReference type="OrthoDB" id="7130006at2759"/>
<dbReference type="InterPro" id="IPR000639">
    <property type="entry name" value="Epox_hydrolase-like"/>
</dbReference>
<evidence type="ECO:0000256" key="4">
    <source>
        <dbReference type="SAM" id="Phobius"/>
    </source>
</evidence>
<keyword evidence="7" id="KW-1185">Reference proteome</keyword>
<keyword evidence="4" id="KW-1133">Transmembrane helix</keyword>
<organism evidence="6 7">
    <name type="scientific">Lucilia cuprina</name>
    <name type="common">Green bottle fly</name>
    <name type="synonym">Australian sheep blowfly</name>
    <dbReference type="NCBI Taxonomy" id="7375"/>
    <lineage>
        <taxon>Eukaryota</taxon>
        <taxon>Metazoa</taxon>
        <taxon>Ecdysozoa</taxon>
        <taxon>Arthropoda</taxon>
        <taxon>Hexapoda</taxon>
        <taxon>Insecta</taxon>
        <taxon>Pterygota</taxon>
        <taxon>Neoptera</taxon>
        <taxon>Endopterygota</taxon>
        <taxon>Diptera</taxon>
        <taxon>Brachycera</taxon>
        <taxon>Muscomorpha</taxon>
        <taxon>Oestroidea</taxon>
        <taxon>Calliphoridae</taxon>
        <taxon>Luciliinae</taxon>
        <taxon>Lucilia</taxon>
    </lineage>
</organism>
<evidence type="ECO:0000259" key="5">
    <source>
        <dbReference type="Pfam" id="PF06441"/>
    </source>
</evidence>
<dbReference type="PANTHER" id="PTHR21661:SF35">
    <property type="entry name" value="EPOXIDE HYDROLASE"/>
    <property type="match status" value="1"/>
</dbReference>
<feature type="transmembrane region" description="Helical" evidence="4">
    <location>
        <begin position="29"/>
        <end position="47"/>
    </location>
</feature>
<feature type="domain" description="Epoxide hydrolase N-terminal" evidence="5">
    <location>
        <begin position="82"/>
        <end position="195"/>
    </location>
</feature>
<dbReference type="PRINTS" id="PR00412">
    <property type="entry name" value="EPOXHYDRLASE"/>
</dbReference>
<dbReference type="STRING" id="7375.A0A0L0C9Z8"/>
<evidence type="ECO:0000313" key="7">
    <source>
        <dbReference type="Proteomes" id="UP000037069"/>
    </source>
</evidence>
<reference evidence="6 7" key="1">
    <citation type="journal article" date="2015" name="Nat. Commun.">
        <title>Lucilia cuprina genome unlocks parasitic fly biology to underpin future interventions.</title>
        <authorList>
            <person name="Anstead C.A."/>
            <person name="Korhonen P.K."/>
            <person name="Young N.D."/>
            <person name="Hall R.S."/>
            <person name="Jex A.R."/>
            <person name="Murali S.C."/>
            <person name="Hughes D.S."/>
            <person name="Lee S.F."/>
            <person name="Perry T."/>
            <person name="Stroehlein A.J."/>
            <person name="Ansell B.R."/>
            <person name="Breugelmans B."/>
            <person name="Hofmann A."/>
            <person name="Qu J."/>
            <person name="Dugan S."/>
            <person name="Lee S.L."/>
            <person name="Chao H."/>
            <person name="Dinh H."/>
            <person name="Han Y."/>
            <person name="Doddapaneni H.V."/>
            <person name="Worley K.C."/>
            <person name="Muzny D.M."/>
            <person name="Ioannidis P."/>
            <person name="Waterhouse R.M."/>
            <person name="Zdobnov E.M."/>
            <person name="James P.J."/>
            <person name="Bagnall N.H."/>
            <person name="Kotze A.C."/>
            <person name="Gibbs R.A."/>
            <person name="Richards S."/>
            <person name="Batterham P."/>
            <person name="Gasser R.B."/>
        </authorList>
    </citation>
    <scope>NUCLEOTIDE SEQUENCE [LARGE SCALE GENOMIC DNA]</scope>
    <source>
        <strain evidence="6 7">LS</strain>
        <tissue evidence="6">Full body</tissue>
    </source>
</reference>
<keyword evidence="4" id="KW-0472">Membrane</keyword>
<evidence type="ECO:0000256" key="1">
    <source>
        <dbReference type="ARBA" id="ARBA00010088"/>
    </source>
</evidence>
<evidence type="ECO:0000256" key="3">
    <source>
        <dbReference type="ARBA" id="ARBA00022801"/>
    </source>
</evidence>
<sequence>MVGHLGSQVPSGHHKCLLTPFDSNSCSKMKGLIVFVALLSIFIGFGYHKFDELTRPLPLPKFDTNKYWGPGDAAKYKEDKTIKPFKIDIKPEIINDLQKQLNRTLKLTEPLERVNFEYGYNTDAMTQVVEYWREKYLAKWSERQEYLNSLPQFTTEIQGLSIHFIHAKPSAEALKKKKVLPLLLLHGWPGSVREFYNFIPILTEPADMSDYVFEVVAPSLVGYGWSQPSSKIGMNPAEMAIVMRNLMLRLGFNKFLVQGGDWGSIIGSSLATIFPDNVIGFHSNLCVLTTPLSIMKSLIASLNPDKFLPSRFLREHHFPLTDKLLWILEESGYFHIQATKPDTIGTALIANPVGLASYILEKFQGLTGPANNQRFDGMTKVFTIDALLDNVMIYYLTNSATTAARLYKETMSKEFLSYQMDRIQSPAPMGCARFRFDLPAAMDWQLKDKFPNLIHNKYFNQAGHFAALELPRFHLFYIVCVRQEYHSKMKGLIVFVALLSILIGFGYHKFDELTRPLPLPKFDTNKYWGPGDAAKYKEDKSIKPFKIDIKPKVITDLQNQLNRTLKLTEPLEGVNFEYGYNTDAITQVVEYWREKYLAKWSERQEYLNSLPQFTTEIQGLRIHFIHAKPSAEALKKKKVLPLLLLHGWPGSVREFYDFIPILTEPADMSEYVFEVVAPSLVVYGWSQPASKVGLNAAEMAIVMRNLMLRLGFNKFLVQGGDWGSIIGSSLTTIFPDNVIGYHSNMCILNTPLSLMKSVVASFNPDKFLPARFFREHHFPLIDKLLWGLEESGYFHIQATKPDTIGTVLIANPVGLASYILEKFQASTGPAYNQRFDGMTKVFTIDALLDNVMIYYLTNSATTAGRLYKESMSKEFLSYQMDRVQSPAPMGCARFRFDLPAAMDWQLKDKFPNLIHSKYFNQAGHFAALEVPVMLNKNNIKMGLFVRIFIVAFCLGLAALIQNYRLLSQPLPAPKFDLQEYWGPGKASDYKENTAVTPFDIAVKLELIEDLKTQLQRPLKLHDPLEGVGFEYGFNSNYLQTVIKYWRDDYMAKWPARESFLKKFPHFQTQIQGLNLHFIHVKPKKTEGKKVLPLILLHGWPGSVREFYDIIPLLTTPNEKSDYVFEVVAPSLPGYGWSQGASKKNFGPAQMSIVLRNLMLRLGHKKFIVQGGDWGSIVGSNMAALFPENVLGYHSNMCGTMGPIGMLKMVLANFMPSLFYDKQYSAFFKPLPEFFANTMEEMGYMHLQATKPDTIGTALAHNPVGLAAYILEKFSTWTNGEYKHLPDGGLTKRYTMDALLDNVMIYYITNSITTSQRLYAEQFSKEQMSLQMDRVGVKVPTACARFLHDLWHATDCQLKDKFLNLVQSTYHLEGGHFAAMEVPNVLYNDFIDFVKKANLIIILILAVVGGMLYKKVNELLGDAPVPNLPLNQWWGDEAEPKDWQAYLANSSEIIGNKLLYADQTIDDLKAQLNRSLQLTEPLEGVTFEYGFNTKQLQEIIEYWRDDYLPRWREREVFLWQFNHFTTDIQGLRMHFLHLMVYDEYTVDRHHYPVLLLHGWPGSVREFYSLIHKLHQTKKDKNNKYIFNVIVPSLPGYAWSQGTSKKGLGPAQMAVMMRNLMLRLGYKKFFIQGGDWGSVIGSHIATLFPENVLGYHSNLCTALTPKAMIKGAVASLFPSFFSPKGYENFFFPMSEKLKFIMEETGYMHLQSTKPDTIGTALQDNPVGLAAYILEKFSTWTNPSYRSSSDGGLKKRFKLDALLDNIMIYHLTNSITTSQRIYKEHYAPEQRALQLERVPTNVLTGCARFKNDLMHFLDFQLKDKYPNLIHSTYHNEGGHFAAMELPTTLYEDFINFVKKVEKVKKISSYKRELETS</sequence>
<proteinExistence type="inferred from homology"/>
<feature type="domain" description="Epoxide hydrolase N-terminal" evidence="5">
    <location>
        <begin position="542"/>
        <end position="655"/>
    </location>
</feature>
<gene>
    <name evidence="6" type="ORF">FF38_02415</name>
</gene>
<feature type="domain" description="Epoxide hydrolase N-terminal" evidence="5">
    <location>
        <begin position="1459"/>
        <end position="1565"/>
    </location>
</feature>
<dbReference type="EMBL" id="JRES01000678">
    <property type="protein sequence ID" value="KNC29253.1"/>
    <property type="molecule type" value="Genomic_DNA"/>
</dbReference>
<evidence type="ECO:0000256" key="2">
    <source>
        <dbReference type="ARBA" id="ARBA00022797"/>
    </source>
</evidence>
<dbReference type="InterPro" id="IPR029058">
    <property type="entry name" value="AB_hydrolase_fold"/>
</dbReference>
<dbReference type="SUPFAM" id="SSF53474">
    <property type="entry name" value="alpha/beta-Hydrolases"/>
    <property type="match status" value="4"/>
</dbReference>
<feature type="transmembrane region" description="Helical" evidence="4">
    <location>
        <begin position="941"/>
        <end position="960"/>
    </location>
</feature>
<dbReference type="OMA" id="VEDEYWG"/>
<comment type="caution">
    <text evidence="6">The sequence shown here is derived from an EMBL/GenBank/DDBJ whole genome shotgun (WGS) entry which is preliminary data.</text>
</comment>
<dbReference type="Gene3D" id="3.40.50.1820">
    <property type="entry name" value="alpha/beta hydrolase"/>
    <property type="match status" value="4"/>
</dbReference>
<keyword evidence="3" id="KW-0378">Hydrolase</keyword>
<dbReference type="Proteomes" id="UP000037069">
    <property type="component" value="Unassembled WGS sequence"/>
</dbReference>
<name>A0A0L0C9Z8_LUCCU</name>
<dbReference type="GO" id="GO:0004301">
    <property type="term" value="F:epoxide hydrolase activity"/>
    <property type="evidence" value="ECO:0007669"/>
    <property type="project" value="TreeGrafter"/>
</dbReference>
<comment type="similarity">
    <text evidence="1">Belongs to the peptidase S33 family.</text>
</comment>
<dbReference type="Pfam" id="PF06441">
    <property type="entry name" value="EHN"/>
    <property type="match status" value="4"/>
</dbReference>
<dbReference type="GO" id="GO:0097176">
    <property type="term" value="P:epoxide metabolic process"/>
    <property type="evidence" value="ECO:0007669"/>
    <property type="project" value="TreeGrafter"/>
</dbReference>
<keyword evidence="4" id="KW-0812">Transmembrane</keyword>